<feature type="domain" description="Resolvase/invertase-type recombinase catalytic" evidence="3">
    <location>
        <begin position="12"/>
        <end position="162"/>
    </location>
</feature>
<evidence type="ECO:0000259" key="3">
    <source>
        <dbReference type="PROSITE" id="PS51736"/>
    </source>
</evidence>
<dbReference type="GO" id="GO:0003677">
    <property type="term" value="F:DNA binding"/>
    <property type="evidence" value="ECO:0007669"/>
    <property type="project" value="InterPro"/>
</dbReference>
<reference evidence="5 6" key="2">
    <citation type="submission" date="2007-06" db="EMBL/GenBank/DDBJ databases">
        <title>Draft genome sequence of Pseudoflavonifractor capillosus ATCC 29799.</title>
        <authorList>
            <person name="Sudarsanam P."/>
            <person name="Ley R."/>
            <person name="Guruge J."/>
            <person name="Turnbaugh P.J."/>
            <person name="Mahowald M."/>
            <person name="Liep D."/>
            <person name="Gordon J."/>
        </authorList>
    </citation>
    <scope>NUCLEOTIDE SEQUENCE [LARGE SCALE GENOMIC DNA]</scope>
    <source>
        <strain evidence="5 6">ATCC 29799</strain>
    </source>
</reference>
<dbReference type="PANTHER" id="PTHR30461">
    <property type="entry name" value="DNA-INVERTASE FROM LAMBDOID PROPHAGE"/>
    <property type="match status" value="1"/>
</dbReference>
<evidence type="ECO:0000313" key="5">
    <source>
        <dbReference type="EMBL" id="EDM97874.1"/>
    </source>
</evidence>
<dbReference type="AlphaFoldDB" id="A6P1I2"/>
<dbReference type="Proteomes" id="UP000003639">
    <property type="component" value="Unassembled WGS sequence"/>
</dbReference>
<feature type="region of interest" description="Disordered" evidence="2">
    <location>
        <begin position="528"/>
        <end position="548"/>
    </location>
</feature>
<dbReference type="InterPro" id="IPR025827">
    <property type="entry name" value="Zn_ribbon_recom_dom"/>
</dbReference>
<evidence type="ECO:0000259" key="4">
    <source>
        <dbReference type="PROSITE" id="PS51737"/>
    </source>
</evidence>
<protein>
    <submittedName>
        <fullName evidence="5">Resolvase, N-terminal domain protein</fullName>
    </submittedName>
</protein>
<proteinExistence type="predicted"/>
<dbReference type="Gene3D" id="3.90.1750.20">
    <property type="entry name" value="Putative Large Serine Recombinase, Chain B, Domain 2"/>
    <property type="match status" value="1"/>
</dbReference>
<evidence type="ECO:0000256" key="1">
    <source>
        <dbReference type="SAM" id="Coils"/>
    </source>
</evidence>
<dbReference type="Gene3D" id="3.40.50.1390">
    <property type="entry name" value="Resolvase, N-terminal catalytic domain"/>
    <property type="match status" value="1"/>
</dbReference>
<dbReference type="SUPFAM" id="SSF53041">
    <property type="entry name" value="Resolvase-like"/>
    <property type="match status" value="1"/>
</dbReference>
<sequence length="548" mass="63022">MYLEISNPMDYHAALYIRLSKEDESEGPSQSVQNQESLLREFVQEHRLTVFDTYVDDGWSGTNFDRPSFQRMIADIEAKKVNMVITKDLSRLGRDYIMTGHYMERYFPEHRVRYISLLDGIDTGVDSTANDITPFRAIMNDMYAKDISKKIKSVKRDKQRKGEFIGGKPVYGYKMHPTEKNKIVIDEEVAPIVRRIFALALGGMSCRNIAVLLNREGIPTPATYANLPVAKPGPYTGLWSSERISEMLQNETYIGNMVQGRSVKISYKSKKCLKQDPANWVVVEGTHEPLVDAESFRRVRMLLNSRKHTRSRTYDFLLKGLIFCHECGYPLAVINRKNTRGEDVLYFVCRTYQRFTKAGVCTCHSIKEKTVTDAVIARVQEVCRGFLNPEELLPMAREAVEEARKQNSLEAELQALQSRIDGLTASMDRVYADRLSGLLPEEDFQRLFNRLKLDRKLLEERRQEMELQKKSPVTVDDRARELVERFIQTAGESRELLVSLIERVELTEDKEIIIKFRFAQLDEVAQSQQPQGLAPSETAPFFTGECLH</sequence>
<dbReference type="InterPro" id="IPR038109">
    <property type="entry name" value="DNA_bind_recomb_sf"/>
</dbReference>
<feature type="coiled-coil region" evidence="1">
    <location>
        <begin position="399"/>
        <end position="468"/>
    </location>
</feature>
<feature type="domain" description="Recombinase" evidence="4">
    <location>
        <begin position="170"/>
        <end position="309"/>
    </location>
</feature>
<name>A6P1I2_9FIRM</name>
<reference evidence="5 6" key="1">
    <citation type="submission" date="2007-04" db="EMBL/GenBank/DDBJ databases">
        <authorList>
            <person name="Fulton L."/>
            <person name="Clifton S."/>
            <person name="Fulton B."/>
            <person name="Xu J."/>
            <person name="Minx P."/>
            <person name="Pepin K.H."/>
            <person name="Johnson M."/>
            <person name="Thiruvilangam P."/>
            <person name="Bhonagiri V."/>
            <person name="Nash W.E."/>
            <person name="Mardis E.R."/>
            <person name="Wilson R.K."/>
        </authorList>
    </citation>
    <scope>NUCLEOTIDE SEQUENCE [LARGE SCALE GENOMIC DNA]</scope>
    <source>
        <strain evidence="5 6">ATCC 29799</strain>
    </source>
</reference>
<dbReference type="PROSITE" id="PS51737">
    <property type="entry name" value="RECOMBINASE_DNA_BIND"/>
    <property type="match status" value="1"/>
</dbReference>
<gene>
    <name evidence="5" type="ORF">BACCAP_04349</name>
</gene>
<comment type="caution">
    <text evidence="5">The sequence shown here is derived from an EMBL/GenBank/DDBJ whole genome shotgun (WGS) entry which is preliminary data.</text>
</comment>
<dbReference type="OrthoDB" id="9784557at2"/>
<dbReference type="PANTHER" id="PTHR30461:SF23">
    <property type="entry name" value="DNA RECOMBINASE-RELATED"/>
    <property type="match status" value="1"/>
</dbReference>
<dbReference type="InterPro" id="IPR006119">
    <property type="entry name" value="Resolv_N"/>
</dbReference>
<dbReference type="GO" id="GO:0000150">
    <property type="term" value="F:DNA strand exchange activity"/>
    <property type="evidence" value="ECO:0007669"/>
    <property type="project" value="InterPro"/>
</dbReference>
<dbReference type="InterPro" id="IPR036162">
    <property type="entry name" value="Resolvase-like_N_sf"/>
</dbReference>
<dbReference type="PROSITE" id="PS51736">
    <property type="entry name" value="RECOMBINASES_3"/>
    <property type="match status" value="1"/>
</dbReference>
<evidence type="ECO:0000256" key="2">
    <source>
        <dbReference type="SAM" id="MobiDB-lite"/>
    </source>
</evidence>
<dbReference type="Pfam" id="PF07508">
    <property type="entry name" value="Recombinase"/>
    <property type="match status" value="1"/>
</dbReference>
<keyword evidence="6" id="KW-1185">Reference proteome</keyword>
<dbReference type="STRING" id="411467.BACCAP_04349"/>
<dbReference type="eggNOG" id="COG1961">
    <property type="taxonomic scope" value="Bacteria"/>
</dbReference>
<dbReference type="Pfam" id="PF00239">
    <property type="entry name" value="Resolvase"/>
    <property type="match status" value="1"/>
</dbReference>
<dbReference type="CDD" id="cd03770">
    <property type="entry name" value="SR_TndX_transposase"/>
    <property type="match status" value="1"/>
</dbReference>
<dbReference type="EMBL" id="AAXG02000047">
    <property type="protein sequence ID" value="EDM97874.1"/>
    <property type="molecule type" value="Genomic_DNA"/>
</dbReference>
<dbReference type="InterPro" id="IPR050639">
    <property type="entry name" value="SSR_resolvase"/>
</dbReference>
<dbReference type="Pfam" id="PF13408">
    <property type="entry name" value="Zn_ribbon_recom"/>
    <property type="match status" value="1"/>
</dbReference>
<keyword evidence="1" id="KW-0175">Coiled coil</keyword>
<dbReference type="SMART" id="SM00857">
    <property type="entry name" value="Resolvase"/>
    <property type="match status" value="1"/>
</dbReference>
<dbReference type="InterPro" id="IPR011109">
    <property type="entry name" value="DNA_bind_recombinase_dom"/>
</dbReference>
<dbReference type="RefSeq" id="WP_006574825.1">
    <property type="nucleotide sequence ID" value="NZ_AAXG02000047.1"/>
</dbReference>
<organism evidence="5 6">
    <name type="scientific">Pseudoflavonifractor capillosus ATCC 29799</name>
    <dbReference type="NCBI Taxonomy" id="411467"/>
    <lineage>
        <taxon>Bacteria</taxon>
        <taxon>Bacillati</taxon>
        <taxon>Bacillota</taxon>
        <taxon>Clostridia</taxon>
        <taxon>Eubacteriales</taxon>
        <taxon>Oscillospiraceae</taxon>
        <taxon>Pseudoflavonifractor</taxon>
    </lineage>
</organism>
<accession>A6P1I2</accession>
<evidence type="ECO:0000313" key="6">
    <source>
        <dbReference type="Proteomes" id="UP000003639"/>
    </source>
</evidence>